<dbReference type="AlphaFoldDB" id="A0A4R2HVS1"/>
<dbReference type="RefSeq" id="WP_132207272.1">
    <property type="nucleotide sequence ID" value="NZ_SLWN01000001.1"/>
</dbReference>
<keyword evidence="3" id="KW-1185">Reference proteome</keyword>
<protein>
    <submittedName>
        <fullName evidence="2">Uncharacterized protein (TIGR02246 family)</fullName>
    </submittedName>
</protein>
<reference evidence="2 3" key="1">
    <citation type="journal article" date="2015" name="Stand. Genomic Sci.">
        <title>Genomic Encyclopedia of Bacterial and Archaeal Type Strains, Phase III: the genomes of soil and plant-associated and newly described type strains.</title>
        <authorList>
            <person name="Whitman W.B."/>
            <person name="Woyke T."/>
            <person name="Klenk H.P."/>
            <person name="Zhou Y."/>
            <person name="Lilburn T.G."/>
            <person name="Beck B.J."/>
            <person name="De Vos P."/>
            <person name="Vandamme P."/>
            <person name="Eisen J.A."/>
            <person name="Garrity G."/>
            <person name="Hugenholtz P."/>
            <person name="Kyrpides N.C."/>
        </authorList>
    </citation>
    <scope>NUCLEOTIDE SEQUENCE [LARGE SCALE GENOMIC DNA]</scope>
    <source>
        <strain evidence="2 3">VKM Ac-2572</strain>
    </source>
</reference>
<dbReference type="OrthoDB" id="582247at2"/>
<evidence type="ECO:0000259" key="1">
    <source>
        <dbReference type="Pfam" id="PF14534"/>
    </source>
</evidence>
<evidence type="ECO:0000313" key="3">
    <source>
        <dbReference type="Proteomes" id="UP000294508"/>
    </source>
</evidence>
<organism evidence="2 3">
    <name type="scientific">Kribbella steppae</name>
    <dbReference type="NCBI Taxonomy" id="2512223"/>
    <lineage>
        <taxon>Bacteria</taxon>
        <taxon>Bacillati</taxon>
        <taxon>Actinomycetota</taxon>
        <taxon>Actinomycetes</taxon>
        <taxon>Propionibacteriales</taxon>
        <taxon>Kribbellaceae</taxon>
        <taxon>Kribbella</taxon>
    </lineage>
</organism>
<dbReference type="InterPro" id="IPR011944">
    <property type="entry name" value="Steroid_delta5-4_isomerase"/>
</dbReference>
<dbReference type="EMBL" id="SLWN01000001">
    <property type="protein sequence ID" value="TCO35603.1"/>
    <property type="molecule type" value="Genomic_DNA"/>
</dbReference>
<dbReference type="InterPro" id="IPR027843">
    <property type="entry name" value="DUF4440"/>
</dbReference>
<name>A0A4R2HVS1_9ACTN</name>
<accession>A0A4R2HVS1</accession>
<dbReference type="NCBIfam" id="TIGR02246">
    <property type="entry name" value="SgcJ/EcaC family oxidoreductase"/>
    <property type="match status" value="1"/>
</dbReference>
<comment type="caution">
    <text evidence="2">The sequence shown here is derived from an EMBL/GenBank/DDBJ whole genome shotgun (WGS) entry which is preliminary data.</text>
</comment>
<feature type="domain" description="DUF4440" evidence="1">
    <location>
        <begin position="16"/>
        <end position="133"/>
    </location>
</feature>
<proteinExistence type="predicted"/>
<evidence type="ECO:0000313" key="2">
    <source>
        <dbReference type="EMBL" id="TCO35603.1"/>
    </source>
</evidence>
<gene>
    <name evidence="2" type="ORF">EV652_101487</name>
</gene>
<dbReference type="Gene3D" id="3.10.450.50">
    <property type="match status" value="1"/>
</dbReference>
<dbReference type="InterPro" id="IPR032710">
    <property type="entry name" value="NTF2-like_dom_sf"/>
</dbReference>
<dbReference type="Pfam" id="PF14534">
    <property type="entry name" value="DUF4440"/>
    <property type="match status" value="1"/>
</dbReference>
<dbReference type="SUPFAM" id="SSF54427">
    <property type="entry name" value="NTF2-like"/>
    <property type="match status" value="1"/>
</dbReference>
<sequence>MTTADLARQTDLEAINQVVATVEHSTRNELPEEFLGLFRADAIWTTGGGKKLLGLEEISAFTHQVLPGGMKGQGLSVDMTVVHVLFIRPDVAAVKVRQQYSKLDGRPVDDESIVFNEGTPLFVMSKEDGQWRLVACQNTEVVPG</sequence>
<dbReference type="Proteomes" id="UP000294508">
    <property type="component" value="Unassembled WGS sequence"/>
</dbReference>